<accession>M5DVI7</accession>
<dbReference type="eggNOG" id="COG3434">
    <property type="taxonomic scope" value="Bacteria"/>
</dbReference>
<feature type="region of interest" description="Disordered" evidence="1">
    <location>
        <begin position="367"/>
        <end position="387"/>
    </location>
</feature>
<dbReference type="AlphaFoldDB" id="M5DVI7"/>
<reference evidence="2 3" key="1">
    <citation type="journal article" date="2013" name="Genome Announc.">
        <title>Genome Sequence of Thalassolituus oleivorans MIL-1 (DSM 14913T).</title>
        <authorList>
            <person name="Golyshin P.N."/>
            <person name="Werner J."/>
            <person name="Chernikova T.N."/>
            <person name="Tran H."/>
            <person name="Ferrer M."/>
            <person name="Yakimov M.M."/>
            <person name="Teeling H."/>
            <person name="Golyshina O.V."/>
        </authorList>
    </citation>
    <scope>NUCLEOTIDE SEQUENCE [LARGE SCALE GENOMIC DNA]</scope>
    <source>
        <strain evidence="2 3">MIL-1</strain>
    </source>
</reference>
<dbReference type="SUPFAM" id="SSF109604">
    <property type="entry name" value="HD-domain/PDEase-like"/>
    <property type="match status" value="1"/>
</dbReference>
<sequence length="574" mass="64095">MTQTTFTHPSASQWEEVLAFTDFPILQETREQLRLHLKNPQVSFDELIHIVDRDPALCWHLLQAATQQNPDCREQLSGALSCLSLLGMQELVRLVKNLKVVAQDSEDEGDRLYRQALITACLAGNLAAQWAKEKGTCAPGYAQWSTMLAHSVFWPWLLLHGNARNWLHCVSTGCDLIPATEVIFGPDSNNWQRLAKRYQLPRMALDLFRQEALPNAHDWQSLRRHDPRDDNKQRALVHQCQTPAMTAMLASSMAWHLHMAPQSRHAERWLALASHGLGKPLIQVQQDTRRAQVDISHQQNCGLATGLSLLASPQPTSREYPIYALPSLVVQTPKKSVASVAVATPMPTDVSTTNIEPEAKQPIRIKATSTTTPELTPSKSKQTETSDHGQAYLAKLMRQLQQEPSSFGDWHSLMQGVLKGICRGVGLEHASVMLLDRDRQRLRMVYSENFEALGALAQVRIPLDSAPLFRQLLKKNACLRLTESNREQYLRGMPTAIAELIPLQVSIMSISAGNAPIGIVLACNRQGKGMIKAEQYEAFRLLCTMTSRSLAALRANQTKQVKVEVTQIVRSSGT</sequence>
<dbReference type="GeneID" id="79177777"/>
<name>M5DVI7_9GAMM</name>
<feature type="compositionally biased region" description="Polar residues" evidence="1">
    <location>
        <begin position="367"/>
        <end position="380"/>
    </location>
</feature>
<dbReference type="EMBL" id="HF680312">
    <property type="protein sequence ID" value="CCU73432.1"/>
    <property type="molecule type" value="Genomic_DNA"/>
</dbReference>
<dbReference type="Gene3D" id="3.30.450.40">
    <property type="match status" value="1"/>
</dbReference>
<proteinExistence type="predicted"/>
<dbReference type="KEGG" id="tol:TOL_3036"/>
<dbReference type="HOGENOM" id="CLU_490769_0_0_6"/>
<protein>
    <submittedName>
        <fullName evidence="2">Uncharacterized protein</fullName>
    </submittedName>
</protein>
<dbReference type="InterPro" id="IPR029016">
    <property type="entry name" value="GAF-like_dom_sf"/>
</dbReference>
<evidence type="ECO:0000313" key="2">
    <source>
        <dbReference type="EMBL" id="CCU73432.1"/>
    </source>
</evidence>
<dbReference type="SUPFAM" id="SSF55781">
    <property type="entry name" value="GAF domain-like"/>
    <property type="match status" value="1"/>
</dbReference>
<organism evidence="2 3">
    <name type="scientific">Thalassolituus oleivorans MIL-1</name>
    <dbReference type="NCBI Taxonomy" id="1298593"/>
    <lineage>
        <taxon>Bacteria</taxon>
        <taxon>Pseudomonadati</taxon>
        <taxon>Pseudomonadota</taxon>
        <taxon>Gammaproteobacteria</taxon>
        <taxon>Oceanospirillales</taxon>
        <taxon>Oceanospirillaceae</taxon>
        <taxon>Thalassolituus</taxon>
    </lineage>
</organism>
<evidence type="ECO:0000313" key="3">
    <source>
        <dbReference type="Proteomes" id="UP000011866"/>
    </source>
</evidence>
<evidence type="ECO:0000256" key="1">
    <source>
        <dbReference type="SAM" id="MobiDB-lite"/>
    </source>
</evidence>
<dbReference type="Gene3D" id="1.10.3210.10">
    <property type="entry name" value="Hypothetical protein af1432"/>
    <property type="match status" value="1"/>
</dbReference>
<keyword evidence="3" id="KW-1185">Reference proteome</keyword>
<dbReference type="STRING" id="187493.CN03_03165"/>
<gene>
    <name evidence="2" type="ORF">TOL_3036</name>
</gene>
<dbReference type="Proteomes" id="UP000011866">
    <property type="component" value="Chromosome"/>
</dbReference>
<dbReference type="RefSeq" id="WP_015488142.1">
    <property type="nucleotide sequence ID" value="NC_020888.1"/>
</dbReference>